<organism evidence="1 2">
    <name type="scientific">Exophiala spinifera</name>
    <dbReference type="NCBI Taxonomy" id="91928"/>
    <lineage>
        <taxon>Eukaryota</taxon>
        <taxon>Fungi</taxon>
        <taxon>Dikarya</taxon>
        <taxon>Ascomycota</taxon>
        <taxon>Pezizomycotina</taxon>
        <taxon>Eurotiomycetes</taxon>
        <taxon>Chaetothyriomycetidae</taxon>
        <taxon>Chaetothyriales</taxon>
        <taxon>Herpotrichiellaceae</taxon>
        <taxon>Exophiala</taxon>
    </lineage>
</organism>
<dbReference type="GeneID" id="27329660"/>
<dbReference type="Proteomes" id="UP000053328">
    <property type="component" value="Unassembled WGS sequence"/>
</dbReference>
<dbReference type="HOGENOM" id="CLU_1602737_0_0_1"/>
<dbReference type="RefSeq" id="XP_016238505.1">
    <property type="nucleotide sequence ID" value="XM_016376935.1"/>
</dbReference>
<dbReference type="EMBL" id="KN847493">
    <property type="protein sequence ID" value="KIW18289.1"/>
    <property type="molecule type" value="Genomic_DNA"/>
</dbReference>
<evidence type="ECO:0000313" key="1">
    <source>
        <dbReference type="EMBL" id="KIW18289.1"/>
    </source>
</evidence>
<dbReference type="VEuPathDB" id="FungiDB:PV08_02577"/>
<reference evidence="1 2" key="1">
    <citation type="submission" date="2015-01" db="EMBL/GenBank/DDBJ databases">
        <title>The Genome Sequence of Exophiala spinifera CBS89968.</title>
        <authorList>
            <consortium name="The Broad Institute Genomics Platform"/>
            <person name="Cuomo C."/>
            <person name="de Hoog S."/>
            <person name="Gorbushina A."/>
            <person name="Stielow B."/>
            <person name="Teixiera M."/>
            <person name="Abouelleil A."/>
            <person name="Chapman S.B."/>
            <person name="Priest M."/>
            <person name="Young S.K."/>
            <person name="Wortman J."/>
            <person name="Nusbaum C."/>
            <person name="Birren B."/>
        </authorList>
    </citation>
    <scope>NUCLEOTIDE SEQUENCE [LARGE SCALE GENOMIC DNA]</scope>
    <source>
        <strain evidence="1 2">CBS 89968</strain>
    </source>
</reference>
<dbReference type="OrthoDB" id="5273684at2759"/>
<gene>
    <name evidence="1" type="ORF">PV08_02577</name>
</gene>
<protein>
    <submittedName>
        <fullName evidence="1">Uncharacterized protein</fullName>
    </submittedName>
</protein>
<evidence type="ECO:0000313" key="2">
    <source>
        <dbReference type="Proteomes" id="UP000053328"/>
    </source>
</evidence>
<proteinExistence type="predicted"/>
<accession>A0A0D2C3R7</accession>
<dbReference type="AlphaFoldDB" id="A0A0D2C3R7"/>
<keyword evidence="2" id="KW-1185">Reference proteome</keyword>
<name>A0A0D2C3R7_9EURO</name>
<sequence>MASLHTTAAYLILCDGISAIVIEKDYGTGLIRHSDTFIAATNHDELLHHPQSAIATPAAKAATDSRSHKAIELEELLEESKDRLDCISSKWRSRVRRTKGQFKHTHRLNTEEAERITSITQSEVVEWVSMSPTTNEQTHSASILDPKRGQVIWTGVYLGPLINSDD</sequence>
<dbReference type="STRING" id="91928.A0A0D2C3R7"/>